<comment type="subcellular location">
    <subcellularLocation>
        <location evidence="1">Bacterial flagellum basal body</location>
    </subcellularLocation>
    <subcellularLocation>
        <location evidence="2">Cell membrane</location>
        <topology evidence="2">Peripheral membrane protein</topology>
        <orientation evidence="2">Cytoplasmic side</orientation>
    </subcellularLocation>
</comment>
<keyword evidence="14" id="KW-0969">Cilium</keyword>
<dbReference type="InterPro" id="IPR000090">
    <property type="entry name" value="Flg_Motor_Flig"/>
</dbReference>
<dbReference type="SUPFAM" id="SSF48029">
    <property type="entry name" value="FliG"/>
    <property type="match status" value="2"/>
</dbReference>
<dbReference type="Pfam" id="PF14841">
    <property type="entry name" value="FliG_M"/>
    <property type="match status" value="1"/>
</dbReference>
<dbReference type="Gene3D" id="1.10.220.30">
    <property type="match status" value="3"/>
</dbReference>
<dbReference type="PANTHER" id="PTHR30534">
    <property type="entry name" value="FLAGELLAR MOTOR SWITCH PROTEIN FLIG"/>
    <property type="match status" value="1"/>
</dbReference>
<sequence>MSEIAAFQAADNAAVMMMLLDEEQTCRILSELEPDELRLLGEKMCRLGEISPDTIVEALTNFLEKTEELGLPSHKRVDQVRTMMHRALGEVKTENLMQRIVPPDAPRDSMVELARWLNASALIPLVKGEHPQAIAVLLVQLDPLVAAEVLHGLPPEQHSEIIHRVATIGPVSPQAIAMLEELLSRRITECHGARPLQMGGMKEAAEIINGVGKVIEKRVMGEIAKKDKILAKKLEEEMFKFEHLFVLEPQQMGVLLRDVGNDTLIDSLKGISEEEREFFFRAMSSRAADGVKDEIAARGRTKLSDVVAAQKEVVAIARKLVADGSLIMGAGDGEYV</sequence>
<evidence type="ECO:0000313" key="14">
    <source>
        <dbReference type="EMBL" id="MCJ2184832.1"/>
    </source>
</evidence>
<proteinExistence type="inferred from homology"/>
<dbReference type="RefSeq" id="WP_244024035.1">
    <property type="nucleotide sequence ID" value="NZ_JALHLF010000155.1"/>
</dbReference>
<evidence type="ECO:0000256" key="6">
    <source>
        <dbReference type="ARBA" id="ARBA00022500"/>
    </source>
</evidence>
<evidence type="ECO:0000256" key="9">
    <source>
        <dbReference type="ARBA" id="ARBA00023143"/>
    </source>
</evidence>
<evidence type="ECO:0000256" key="8">
    <source>
        <dbReference type="ARBA" id="ARBA00023136"/>
    </source>
</evidence>
<keyword evidence="9" id="KW-0975">Bacterial flagellum</keyword>
<evidence type="ECO:0000256" key="1">
    <source>
        <dbReference type="ARBA" id="ARBA00004117"/>
    </source>
</evidence>
<keyword evidence="5" id="KW-1003">Cell membrane</keyword>
<keyword evidence="15" id="KW-1185">Reference proteome</keyword>
<keyword evidence="14" id="KW-0282">Flagellum</keyword>
<dbReference type="Pfam" id="PF14842">
    <property type="entry name" value="FliG_N"/>
    <property type="match status" value="1"/>
</dbReference>
<evidence type="ECO:0000259" key="13">
    <source>
        <dbReference type="Pfam" id="PF14842"/>
    </source>
</evidence>
<comment type="caution">
    <text evidence="14">The sequence shown here is derived from an EMBL/GenBank/DDBJ whole genome shotgun (WGS) entry which is preliminary data.</text>
</comment>
<feature type="domain" description="Flagellar motor switch protein FliG C-terminal" evidence="11">
    <location>
        <begin position="222"/>
        <end position="327"/>
    </location>
</feature>
<dbReference type="PRINTS" id="PR00954">
    <property type="entry name" value="FLGMOTORFLIG"/>
</dbReference>
<evidence type="ECO:0000256" key="2">
    <source>
        <dbReference type="ARBA" id="ARBA00004413"/>
    </source>
</evidence>
<protein>
    <recommendedName>
        <fullName evidence="4">Flagellar motor switch protein FliG</fullName>
    </recommendedName>
</protein>
<feature type="domain" description="Flagellar motor switch protein FliG N-terminal" evidence="13">
    <location>
        <begin position="10"/>
        <end position="103"/>
    </location>
</feature>
<evidence type="ECO:0000256" key="4">
    <source>
        <dbReference type="ARBA" id="ARBA00021870"/>
    </source>
</evidence>
<evidence type="ECO:0000256" key="7">
    <source>
        <dbReference type="ARBA" id="ARBA00022779"/>
    </source>
</evidence>
<keyword evidence="7" id="KW-0283">Flagellar rotation</keyword>
<accession>A0ABT0BIF9</accession>
<keyword evidence="6" id="KW-0145">Chemotaxis</keyword>
<name>A0ABT0BIF9_9SPHN</name>
<gene>
    <name evidence="14" type="ORF">MTR62_19360</name>
</gene>
<evidence type="ECO:0000259" key="12">
    <source>
        <dbReference type="Pfam" id="PF14841"/>
    </source>
</evidence>
<dbReference type="PANTHER" id="PTHR30534:SF0">
    <property type="entry name" value="FLAGELLAR MOTOR SWITCH PROTEIN FLIG"/>
    <property type="match status" value="1"/>
</dbReference>
<dbReference type="InterPro" id="IPR028263">
    <property type="entry name" value="FliG_N"/>
</dbReference>
<dbReference type="InterPro" id="IPR023087">
    <property type="entry name" value="Flg_Motor_Flig_C"/>
</dbReference>
<evidence type="ECO:0000256" key="5">
    <source>
        <dbReference type="ARBA" id="ARBA00022475"/>
    </source>
</evidence>
<feature type="domain" description="Flagellar motor switch protein FliG middle" evidence="12">
    <location>
        <begin position="120"/>
        <end position="189"/>
    </location>
</feature>
<comment type="similarity">
    <text evidence="3">Belongs to the FliG family.</text>
</comment>
<dbReference type="InterPro" id="IPR011002">
    <property type="entry name" value="FliG_a-hlx"/>
</dbReference>
<dbReference type="InterPro" id="IPR032779">
    <property type="entry name" value="FliG_M"/>
</dbReference>
<dbReference type="Pfam" id="PF01706">
    <property type="entry name" value="FliG_C"/>
    <property type="match status" value="1"/>
</dbReference>
<dbReference type="EMBL" id="JALHLF010000155">
    <property type="protein sequence ID" value="MCJ2184832.1"/>
    <property type="molecule type" value="Genomic_DNA"/>
</dbReference>
<evidence type="ECO:0000313" key="15">
    <source>
        <dbReference type="Proteomes" id="UP001162881"/>
    </source>
</evidence>
<evidence type="ECO:0000259" key="11">
    <source>
        <dbReference type="Pfam" id="PF01706"/>
    </source>
</evidence>
<keyword evidence="8" id="KW-0472">Membrane</keyword>
<evidence type="ECO:0000256" key="3">
    <source>
        <dbReference type="ARBA" id="ARBA00010299"/>
    </source>
</evidence>
<keyword evidence="14" id="KW-0966">Cell projection</keyword>
<dbReference type="Proteomes" id="UP001162881">
    <property type="component" value="Unassembled WGS sequence"/>
</dbReference>
<reference evidence="14" key="1">
    <citation type="submission" date="2022-03" db="EMBL/GenBank/DDBJ databases">
        <title>Identification of a novel bacterium isolated from mangrove sediments.</title>
        <authorList>
            <person name="Pan X."/>
        </authorList>
    </citation>
    <scope>NUCLEOTIDE SEQUENCE</scope>
    <source>
        <strain evidence="14">B1949</strain>
    </source>
</reference>
<organism evidence="14 15">
    <name type="scientific">Novosphingobium organovorum</name>
    <dbReference type="NCBI Taxonomy" id="2930092"/>
    <lineage>
        <taxon>Bacteria</taxon>
        <taxon>Pseudomonadati</taxon>
        <taxon>Pseudomonadota</taxon>
        <taxon>Alphaproteobacteria</taxon>
        <taxon>Sphingomonadales</taxon>
        <taxon>Sphingomonadaceae</taxon>
        <taxon>Novosphingobium</taxon>
    </lineage>
</organism>
<comment type="function">
    <text evidence="10">FliG is one of three proteins (FliG, FliN, FliM) that forms the rotor-mounted switch complex (C ring), located at the base of the basal body. This complex interacts with the CheY and CheZ chemotaxis proteins, in addition to contacting components of the motor that determine the direction of flagellar rotation.</text>
</comment>
<evidence type="ECO:0000256" key="10">
    <source>
        <dbReference type="ARBA" id="ARBA00025598"/>
    </source>
</evidence>